<dbReference type="InterPro" id="IPR023401">
    <property type="entry name" value="ODC_N"/>
</dbReference>
<evidence type="ECO:0000313" key="2">
    <source>
        <dbReference type="EMBL" id="KIY49609.1"/>
    </source>
</evidence>
<gene>
    <name evidence="2" type="ORF">FISHEDRAFT_40709</name>
</gene>
<dbReference type="Gene3D" id="3.30.1780.10">
    <property type="entry name" value="ornithine cyclodeaminase, domain 1"/>
    <property type="match status" value="1"/>
</dbReference>
<reference evidence="2 3" key="1">
    <citation type="journal article" date="2015" name="Fungal Genet. Biol.">
        <title>Evolution of novel wood decay mechanisms in Agaricales revealed by the genome sequences of Fistulina hepatica and Cylindrobasidium torrendii.</title>
        <authorList>
            <person name="Floudas D."/>
            <person name="Held B.W."/>
            <person name="Riley R."/>
            <person name="Nagy L.G."/>
            <person name="Koehler G."/>
            <person name="Ransdell A.S."/>
            <person name="Younus H."/>
            <person name="Chow J."/>
            <person name="Chiniquy J."/>
            <person name="Lipzen A."/>
            <person name="Tritt A."/>
            <person name="Sun H."/>
            <person name="Haridas S."/>
            <person name="LaButti K."/>
            <person name="Ohm R.A."/>
            <person name="Kues U."/>
            <person name="Blanchette R.A."/>
            <person name="Grigoriev I.V."/>
            <person name="Minto R.E."/>
            <person name="Hibbett D.S."/>
        </authorList>
    </citation>
    <scope>NUCLEOTIDE SEQUENCE [LARGE SCALE GENOMIC DNA]</scope>
    <source>
        <strain evidence="2 3">ATCC 64428</strain>
    </source>
</reference>
<dbReference type="Proteomes" id="UP000054144">
    <property type="component" value="Unassembled WGS sequence"/>
</dbReference>
<dbReference type="InterPro" id="IPR036291">
    <property type="entry name" value="NAD(P)-bd_dom_sf"/>
</dbReference>
<dbReference type="OrthoDB" id="41492at2759"/>
<comment type="similarity">
    <text evidence="1">Belongs to the ornithine cyclodeaminase/mu-crystallin family.</text>
</comment>
<dbReference type="SUPFAM" id="SSF51735">
    <property type="entry name" value="NAD(P)-binding Rossmann-fold domains"/>
    <property type="match status" value="1"/>
</dbReference>
<dbReference type="Gene3D" id="3.40.50.720">
    <property type="entry name" value="NAD(P)-binding Rossmann-like Domain"/>
    <property type="match status" value="1"/>
</dbReference>
<evidence type="ECO:0000256" key="1">
    <source>
        <dbReference type="ARBA" id="ARBA00008903"/>
    </source>
</evidence>
<sequence>MSLLVLSDSDVARVTSSMHPPSLVTLMGRVFHILSSKSSTQTPSQISTQTPHRTSISTDHHNVLFMPARVAHRLLIGTTIKVVSVPTSSSDSRGLPASTLVLDEDTGAVRAVINARGLTALRNAAGSLLSCRVVGVQTPRSIVCFGSGKQIEVHLDLFVRAYPSITIITVVARRATPRAQALLNKMHAHFPGISCNLLDSTSAFLQCTVSAADLIICATPSTTPLFSSAWVKPGTHVMLIGSYKPEMQEVEPDLVRRAAGSGLHRLLVDSRDACRVEAGDLIQADIDWDAVAEIGEAVSFDEDGAMVEDPTPTSSSGDFISMFKSVGVGLQDVAIACAVVDKALALGLGHTIEGYDNES</sequence>
<dbReference type="GO" id="GO:0005737">
    <property type="term" value="C:cytoplasm"/>
    <property type="evidence" value="ECO:0007669"/>
    <property type="project" value="TreeGrafter"/>
</dbReference>
<dbReference type="EMBL" id="KN881721">
    <property type="protein sequence ID" value="KIY49609.1"/>
    <property type="molecule type" value="Genomic_DNA"/>
</dbReference>
<dbReference type="PANTHER" id="PTHR13812:SF19">
    <property type="entry name" value="KETIMINE REDUCTASE MU-CRYSTALLIN"/>
    <property type="match status" value="1"/>
</dbReference>
<dbReference type="PIRSF" id="PIRSF001439">
    <property type="entry name" value="CryM"/>
    <property type="match status" value="1"/>
</dbReference>
<accession>A0A0D7AEP8</accession>
<keyword evidence="3" id="KW-1185">Reference proteome</keyword>
<dbReference type="InterPro" id="IPR003462">
    <property type="entry name" value="ODC_Mu_crystall"/>
</dbReference>
<organism evidence="2 3">
    <name type="scientific">Fistulina hepatica ATCC 64428</name>
    <dbReference type="NCBI Taxonomy" id="1128425"/>
    <lineage>
        <taxon>Eukaryota</taxon>
        <taxon>Fungi</taxon>
        <taxon>Dikarya</taxon>
        <taxon>Basidiomycota</taxon>
        <taxon>Agaricomycotina</taxon>
        <taxon>Agaricomycetes</taxon>
        <taxon>Agaricomycetidae</taxon>
        <taxon>Agaricales</taxon>
        <taxon>Fistulinaceae</taxon>
        <taxon>Fistulina</taxon>
    </lineage>
</organism>
<name>A0A0D7AEP8_9AGAR</name>
<proteinExistence type="inferred from homology"/>
<evidence type="ECO:0000313" key="3">
    <source>
        <dbReference type="Proteomes" id="UP000054144"/>
    </source>
</evidence>
<dbReference type="Pfam" id="PF02423">
    <property type="entry name" value="OCD_Mu_crystall"/>
    <property type="match status" value="1"/>
</dbReference>
<dbReference type="PANTHER" id="PTHR13812">
    <property type="entry name" value="KETIMINE REDUCTASE MU-CRYSTALLIN"/>
    <property type="match status" value="1"/>
</dbReference>
<protein>
    <submittedName>
        <fullName evidence="2">NAD(P)-binding protein</fullName>
    </submittedName>
</protein>
<dbReference type="AlphaFoldDB" id="A0A0D7AEP8"/>